<reference evidence="1" key="1">
    <citation type="submission" date="2024-08" db="EMBL/GenBank/DDBJ databases">
        <title>Lentilactobacillus sp. nov., isolated from tree bark.</title>
        <authorList>
            <person name="Phuengjayaem S."/>
            <person name="Tanasupawat S."/>
        </authorList>
    </citation>
    <scope>NUCLEOTIDE SEQUENCE</scope>
    <source>
        <strain evidence="1">SPB1-3</strain>
    </source>
</reference>
<dbReference type="Proteomes" id="UP001149860">
    <property type="component" value="Chromosome"/>
</dbReference>
<organism evidence="1 2">
    <name type="scientific">Lentilactobacillus terminaliae</name>
    <dbReference type="NCBI Taxonomy" id="3003483"/>
    <lineage>
        <taxon>Bacteria</taxon>
        <taxon>Bacillati</taxon>
        <taxon>Bacillota</taxon>
        <taxon>Bacilli</taxon>
        <taxon>Lactobacillales</taxon>
        <taxon>Lactobacillaceae</taxon>
        <taxon>Lentilactobacillus</taxon>
    </lineage>
</organism>
<gene>
    <name evidence="1" type="ORF">O0236_009465</name>
</gene>
<dbReference type="EMBL" id="CP168151">
    <property type="protein sequence ID" value="XFD39612.1"/>
    <property type="molecule type" value="Genomic_DNA"/>
</dbReference>
<keyword evidence="2" id="KW-1185">Reference proteome</keyword>
<protein>
    <submittedName>
        <fullName evidence="1">YhgE/Pip family protein</fullName>
    </submittedName>
</protein>
<sequence length="719" mass="78345">MIKNIRSIYLRDLKAIFKHKAALLTITALCVLPSLYTLVNVGAIWNPYSTKETGQIPVAVVNQDAGSTLNNQKLNFGSQVIKTLKSNNKVGWRFVDKNTAEHRLKQGKYYAEIIIPKDFSSKLASVTTGNPQRAKVVLKTNTKNSPMGVKITETAAQTLVTEIKNKFVYQINETVFSYLNKAGNKLGNQQANILQLKDLIISLDDGMDLATNSLSTIGDTATGMAAALSELKAFNTATQGNNTLQTIADINGSGLQSARSSLNSAADNVKDNINQVTTRQSRLNRLYSQLSRAIDQNNRSRVASLSQSAKSEIDILKTQTKILAAFLNALGSNNPQINSLSRQLNNANSHLNSEEAAIRSLESSVGGSNNAVQSAINRAIRTNQKVNSDLNANLNTSINSATGSIDSAVASMIHSSQQASTILGSFNRVKQLNNEALDNAISGNKLIANSANKLYKQLLTNRGMINKISSQLKLTSDGDIAKILSILQSNPKLMAGNLTSLFNVKTESIYRVASFGEAFAPSYMAISVWVGCTMLISVLKTTIPRKGRFKTFTRHEEYFGKMFLFWTLSLVQTFIIITSSLFILHIHVANMFMMYIVGAFVSITFSTMIYTASSLLGNLGTALMVMMIALQLAGSGAMYPVQLNPLFFRIIQPLFPFTYGVGAFREVIGGINISSLTVDFFFLTVMSGIAILIGSILKIRIVKISDNLHQAFKDTGIGE</sequence>
<evidence type="ECO:0000313" key="1">
    <source>
        <dbReference type="EMBL" id="XFD39612.1"/>
    </source>
</evidence>
<name>A0ACD5DE08_9LACO</name>
<evidence type="ECO:0000313" key="2">
    <source>
        <dbReference type="Proteomes" id="UP001149860"/>
    </source>
</evidence>
<proteinExistence type="predicted"/>
<accession>A0ACD5DE08</accession>